<evidence type="ECO:0000256" key="1">
    <source>
        <dbReference type="SAM" id="MobiDB-lite"/>
    </source>
</evidence>
<dbReference type="AlphaFoldDB" id="A0A4Y7Q0I9"/>
<dbReference type="SUPFAM" id="SSF54695">
    <property type="entry name" value="POZ domain"/>
    <property type="match status" value="1"/>
</dbReference>
<dbReference type="EMBL" id="ML170184">
    <property type="protein sequence ID" value="TDL20915.1"/>
    <property type="molecule type" value="Genomic_DNA"/>
</dbReference>
<dbReference type="Proteomes" id="UP000294933">
    <property type="component" value="Unassembled WGS sequence"/>
</dbReference>
<dbReference type="PROSITE" id="PS50097">
    <property type="entry name" value="BTB"/>
    <property type="match status" value="1"/>
</dbReference>
<dbReference type="VEuPathDB" id="FungiDB:BD410DRAFT_771991"/>
<dbReference type="InterPro" id="IPR000210">
    <property type="entry name" value="BTB/POZ_dom"/>
</dbReference>
<name>A0A4Y7Q0I9_9AGAM</name>
<evidence type="ECO:0000313" key="4">
    <source>
        <dbReference type="Proteomes" id="UP000294933"/>
    </source>
</evidence>
<dbReference type="Gene3D" id="3.30.710.10">
    <property type="entry name" value="Potassium Channel Kv1.1, Chain A"/>
    <property type="match status" value="1"/>
</dbReference>
<accession>A0A4Y7Q0I9</accession>
<feature type="domain" description="BTB" evidence="2">
    <location>
        <begin position="48"/>
        <end position="124"/>
    </location>
</feature>
<reference evidence="3 4" key="1">
    <citation type="submission" date="2018-06" db="EMBL/GenBank/DDBJ databases">
        <title>A transcriptomic atlas of mushroom development highlights an independent origin of complex multicellularity.</title>
        <authorList>
            <consortium name="DOE Joint Genome Institute"/>
            <person name="Krizsan K."/>
            <person name="Almasi E."/>
            <person name="Merenyi Z."/>
            <person name="Sahu N."/>
            <person name="Viragh M."/>
            <person name="Koszo T."/>
            <person name="Mondo S."/>
            <person name="Kiss B."/>
            <person name="Balint B."/>
            <person name="Kues U."/>
            <person name="Barry K."/>
            <person name="Hegedus J.C."/>
            <person name="Henrissat B."/>
            <person name="Johnson J."/>
            <person name="Lipzen A."/>
            <person name="Ohm R."/>
            <person name="Nagy I."/>
            <person name="Pangilinan J."/>
            <person name="Yan J."/>
            <person name="Xiong Y."/>
            <person name="Grigoriev I.V."/>
            <person name="Hibbett D.S."/>
            <person name="Nagy L.G."/>
        </authorList>
    </citation>
    <scope>NUCLEOTIDE SEQUENCE [LARGE SCALE GENOMIC DNA]</scope>
    <source>
        <strain evidence="3 4">SZMC22713</strain>
    </source>
</reference>
<feature type="compositionally biased region" description="Basic and acidic residues" evidence="1">
    <location>
        <begin position="9"/>
        <end position="22"/>
    </location>
</feature>
<organism evidence="3 4">
    <name type="scientific">Rickenella mellea</name>
    <dbReference type="NCBI Taxonomy" id="50990"/>
    <lineage>
        <taxon>Eukaryota</taxon>
        <taxon>Fungi</taxon>
        <taxon>Dikarya</taxon>
        <taxon>Basidiomycota</taxon>
        <taxon>Agaricomycotina</taxon>
        <taxon>Agaricomycetes</taxon>
        <taxon>Hymenochaetales</taxon>
        <taxon>Rickenellaceae</taxon>
        <taxon>Rickenella</taxon>
    </lineage>
</organism>
<dbReference type="InterPro" id="IPR011333">
    <property type="entry name" value="SKP1/BTB/POZ_sf"/>
</dbReference>
<evidence type="ECO:0000259" key="2">
    <source>
        <dbReference type="PROSITE" id="PS50097"/>
    </source>
</evidence>
<gene>
    <name evidence="3" type="ORF">BD410DRAFT_771991</name>
</gene>
<dbReference type="Pfam" id="PF00651">
    <property type="entry name" value="BTB"/>
    <property type="match status" value="1"/>
</dbReference>
<sequence>MAEHNASLKRQERESTDAEPSPKRSRPNESNTAGQEKPRHPTLWFDDGGIVLSAEHTLFRVHRSFLSLNSPIFRDLFSIPPRESASEDPEETWEGLPLIRMHDDDEDIVNLLTALYDRTYSLASQPIDVVAGLLRMSTKYEIGYLRNQAIKYLTPIYDLPNRNIVERYTATTRGVQFAPLIINTARETKTDFLIPGAFFFLAIQDINHIFERITKEERPRYRISMDDLQTCITGREALIKCNRETIYSFGSKKCGENTRCNSRMNTFVQSEVWKEHVADPNTTAVLDSAFWNDITVCGMCVETHRMSSRMGVRKVIDQVPGYFKFSDWDTLRKSTKGQPSQIK</sequence>
<evidence type="ECO:0000313" key="3">
    <source>
        <dbReference type="EMBL" id="TDL20915.1"/>
    </source>
</evidence>
<dbReference type="SMART" id="SM00225">
    <property type="entry name" value="BTB"/>
    <property type="match status" value="1"/>
</dbReference>
<keyword evidence="4" id="KW-1185">Reference proteome</keyword>
<dbReference type="OrthoDB" id="3217871at2759"/>
<dbReference type="CDD" id="cd18186">
    <property type="entry name" value="BTB_POZ_ZBTB_KLHL-like"/>
    <property type="match status" value="1"/>
</dbReference>
<proteinExistence type="predicted"/>
<feature type="region of interest" description="Disordered" evidence="1">
    <location>
        <begin position="1"/>
        <end position="42"/>
    </location>
</feature>
<protein>
    <recommendedName>
        <fullName evidence="2">BTB domain-containing protein</fullName>
    </recommendedName>
</protein>